<proteinExistence type="predicted"/>
<gene>
    <name evidence="2" type="ORF">LPB301_07470</name>
</gene>
<dbReference type="KEGG" id="prn:BW723_00250"/>
<organism evidence="2 3">
    <name type="scientific">Polaribacter reichenbachii</name>
    <dbReference type="NCBI Taxonomy" id="996801"/>
    <lineage>
        <taxon>Bacteria</taxon>
        <taxon>Pseudomonadati</taxon>
        <taxon>Bacteroidota</taxon>
        <taxon>Flavobacteriia</taxon>
        <taxon>Flavobacteriales</taxon>
        <taxon>Flavobacteriaceae</taxon>
    </lineage>
</organism>
<keyword evidence="3" id="KW-1185">Reference proteome</keyword>
<evidence type="ECO:0000256" key="1">
    <source>
        <dbReference type="SAM" id="Phobius"/>
    </source>
</evidence>
<comment type="caution">
    <text evidence="2">The sequence shown here is derived from an EMBL/GenBank/DDBJ whole genome shotgun (WGS) entry which is preliminary data.</text>
</comment>
<keyword evidence="1" id="KW-0812">Transmembrane</keyword>
<evidence type="ECO:0000313" key="2">
    <source>
        <dbReference type="EMBL" id="OBY66005.1"/>
    </source>
</evidence>
<dbReference type="STRING" id="996801.BW723_00250"/>
<reference evidence="3" key="1">
    <citation type="submission" date="2016-02" db="EMBL/GenBank/DDBJ databases">
        <title>Paenibacillus sp. LPB0068, isolated from Crassostrea gigas.</title>
        <authorList>
            <person name="Shin S.-K."/>
            <person name="Yi H."/>
        </authorList>
    </citation>
    <scope>NUCLEOTIDE SEQUENCE [LARGE SCALE GENOMIC DNA]</scope>
    <source>
        <strain evidence="3">KCTC 23969</strain>
    </source>
</reference>
<dbReference type="Proteomes" id="UP000092612">
    <property type="component" value="Unassembled WGS sequence"/>
</dbReference>
<protein>
    <submittedName>
        <fullName evidence="2">Uncharacterized protein</fullName>
    </submittedName>
</protein>
<feature type="transmembrane region" description="Helical" evidence="1">
    <location>
        <begin position="7"/>
        <end position="27"/>
    </location>
</feature>
<keyword evidence="1" id="KW-0472">Membrane</keyword>
<dbReference type="EMBL" id="LSFL01000021">
    <property type="protein sequence ID" value="OBY66005.1"/>
    <property type="molecule type" value="Genomic_DNA"/>
</dbReference>
<dbReference type="RefSeq" id="WP_068359769.1">
    <property type="nucleotide sequence ID" value="NZ_CP019337.1"/>
</dbReference>
<dbReference type="AlphaFoldDB" id="A0A1B8U2C3"/>
<accession>A0A1B8U2C3</accession>
<feature type="transmembrane region" description="Helical" evidence="1">
    <location>
        <begin position="104"/>
        <end position="128"/>
    </location>
</feature>
<name>A0A1B8U2C3_9FLAO</name>
<feature type="transmembrane region" description="Helical" evidence="1">
    <location>
        <begin position="39"/>
        <end position="58"/>
    </location>
</feature>
<feature type="transmembrane region" description="Helical" evidence="1">
    <location>
        <begin position="65"/>
        <end position="84"/>
    </location>
</feature>
<evidence type="ECO:0000313" key="3">
    <source>
        <dbReference type="Proteomes" id="UP000092612"/>
    </source>
</evidence>
<sequence>MKISASKIFILSGLINIVAVLILSRFFTNVYIPKYDATVMSNFGLLMIVLWGFTYISVAKSYKKVKWIVAVFAIEKLIYGIIWVNWQLQNNVSPIFEEDLMAGIFFSIYGINDILFFIFFTIVFIKLFRNKAI</sequence>
<keyword evidence="1" id="KW-1133">Transmembrane helix</keyword>
<dbReference type="OrthoDB" id="7433042at2"/>